<sequence length="121" mass="14266">MKKFFTIMVALTILSVVSYFSFIYYATYSEGVRSGHLIKISHKGMLFKTWEGEISQGLSGSQIFSFSVLDKDKKVIEDLKEMEGQYIKLTYIERYKTFPWWGDTKYYITEVHKENSPFKLK</sequence>
<keyword evidence="1" id="KW-0812">Transmembrane</keyword>
<keyword evidence="1" id="KW-1133">Transmembrane helix</keyword>
<keyword evidence="1" id="KW-0472">Membrane</keyword>
<dbReference type="EMBL" id="LVEP01000013">
    <property type="protein sequence ID" value="OCB77882.1"/>
    <property type="molecule type" value="Genomic_DNA"/>
</dbReference>
<name>A0A1B9E7G1_9FLAO</name>
<comment type="caution">
    <text evidence="2">The sequence shown here is derived from an EMBL/GenBank/DDBJ whole genome shotgun (WGS) entry which is preliminary data.</text>
</comment>
<keyword evidence="3" id="KW-1185">Reference proteome</keyword>
<dbReference type="Proteomes" id="UP000093510">
    <property type="component" value="Unassembled WGS sequence"/>
</dbReference>
<protein>
    <submittedName>
        <fullName evidence="2">6-phosphogluconate dehydrogenase</fullName>
    </submittedName>
</protein>
<accession>A0A1B9E7G1</accession>
<gene>
    <name evidence="2" type="ORF">LPBF_02725</name>
</gene>
<evidence type="ECO:0000256" key="1">
    <source>
        <dbReference type="SAM" id="Phobius"/>
    </source>
</evidence>
<dbReference type="OrthoDB" id="9794557at2"/>
<dbReference type="RefSeq" id="WP_066332152.1">
    <property type="nucleotide sequence ID" value="NZ_CP017688.1"/>
</dbReference>
<feature type="transmembrane region" description="Helical" evidence="1">
    <location>
        <begin position="6"/>
        <end position="26"/>
    </location>
</feature>
<evidence type="ECO:0000313" key="3">
    <source>
        <dbReference type="Proteomes" id="UP000093510"/>
    </source>
</evidence>
<evidence type="ECO:0000313" key="2">
    <source>
        <dbReference type="EMBL" id="OCB77882.1"/>
    </source>
</evidence>
<dbReference type="AlphaFoldDB" id="A0A1B9E7G1"/>
<organism evidence="2 3">
    <name type="scientific">Flavobacterium crassostreae</name>
    <dbReference type="NCBI Taxonomy" id="1763534"/>
    <lineage>
        <taxon>Bacteria</taxon>
        <taxon>Pseudomonadati</taxon>
        <taxon>Bacteroidota</taxon>
        <taxon>Flavobacteriia</taxon>
        <taxon>Flavobacteriales</taxon>
        <taxon>Flavobacteriaceae</taxon>
        <taxon>Flavobacterium</taxon>
    </lineage>
</organism>
<dbReference type="STRING" id="1763534.GCA_001831475_02570"/>
<proteinExistence type="predicted"/>
<reference evidence="2 3" key="1">
    <citation type="submission" date="2016-03" db="EMBL/GenBank/DDBJ databases">
        <authorList>
            <person name="Ploux O."/>
        </authorList>
    </citation>
    <scope>NUCLEOTIDE SEQUENCE [LARGE SCALE GENOMIC DNA]</scope>
    <source>
        <strain evidence="2 3">LPB0076</strain>
    </source>
</reference>